<dbReference type="SUPFAM" id="SSF56784">
    <property type="entry name" value="HAD-like"/>
    <property type="match status" value="1"/>
</dbReference>
<dbReference type="InterPro" id="IPR023299">
    <property type="entry name" value="ATPase_P-typ_cyto_dom_N"/>
</dbReference>
<dbReference type="Pfam" id="PF00122">
    <property type="entry name" value="E1-E2_ATPase"/>
    <property type="match status" value="1"/>
</dbReference>
<reference evidence="8 9" key="1">
    <citation type="submission" date="2019-01" db="EMBL/GenBank/DDBJ databases">
        <authorList>
            <person name="Ruckert C."/>
            <person name="Busche T."/>
            <person name="Kalinowski J."/>
        </authorList>
    </citation>
    <scope>NUCLEOTIDE SEQUENCE [LARGE SCALE GENOMIC DNA]</scope>
    <source>
        <strain evidence="8 9">136/3</strain>
    </source>
</reference>
<keyword evidence="6" id="KW-0472">Membrane</keyword>
<dbReference type="InterPro" id="IPR008250">
    <property type="entry name" value="ATPase_P-typ_transduc_dom_A_sf"/>
</dbReference>
<keyword evidence="9" id="KW-1185">Reference proteome</keyword>
<evidence type="ECO:0000256" key="1">
    <source>
        <dbReference type="ARBA" id="ARBA00004651"/>
    </source>
</evidence>
<accession>A0A410WBB5</accession>
<dbReference type="SUPFAM" id="SSF81660">
    <property type="entry name" value="Metal cation-transporting ATPase, ATP-binding domain N"/>
    <property type="match status" value="1"/>
</dbReference>
<dbReference type="OrthoDB" id="4423159at2"/>
<dbReference type="InterPro" id="IPR059000">
    <property type="entry name" value="ATPase_P-type_domA"/>
</dbReference>
<name>A0A410WBB5_9CORY</name>
<dbReference type="KEGG" id="cpeg:CPELA_09875"/>
<keyword evidence="3" id="KW-0479">Metal-binding</keyword>
<dbReference type="Gene3D" id="2.70.150.10">
    <property type="entry name" value="Calcium-transporting ATPase, cytoplasmic transduction domain A"/>
    <property type="match status" value="1"/>
</dbReference>
<proteinExistence type="predicted"/>
<feature type="domain" description="P-type ATPase A" evidence="7">
    <location>
        <begin position="351"/>
        <end position="439"/>
    </location>
</feature>
<dbReference type="SUPFAM" id="SSF81653">
    <property type="entry name" value="Calcium ATPase, transduction domain A"/>
    <property type="match status" value="1"/>
</dbReference>
<keyword evidence="8" id="KW-0378">Hydrolase</keyword>
<dbReference type="GO" id="GO:0005886">
    <property type="term" value="C:plasma membrane"/>
    <property type="evidence" value="ECO:0007669"/>
    <property type="project" value="UniProtKB-SubCell"/>
</dbReference>
<evidence type="ECO:0000256" key="6">
    <source>
        <dbReference type="ARBA" id="ARBA00023136"/>
    </source>
</evidence>
<dbReference type="InterPro" id="IPR001757">
    <property type="entry name" value="P_typ_ATPase"/>
</dbReference>
<organism evidence="8 9">
    <name type="scientific">Corynebacterium pelargi</name>
    <dbReference type="NCBI Taxonomy" id="1471400"/>
    <lineage>
        <taxon>Bacteria</taxon>
        <taxon>Bacillati</taxon>
        <taxon>Actinomycetota</taxon>
        <taxon>Actinomycetes</taxon>
        <taxon>Mycobacteriales</taxon>
        <taxon>Corynebacteriaceae</taxon>
        <taxon>Corynebacterium</taxon>
    </lineage>
</organism>
<keyword evidence="4" id="KW-1278">Translocase</keyword>
<evidence type="ECO:0000313" key="8">
    <source>
        <dbReference type="EMBL" id="QAU53226.1"/>
    </source>
</evidence>
<dbReference type="Pfam" id="PF00702">
    <property type="entry name" value="Hydrolase"/>
    <property type="match status" value="1"/>
</dbReference>
<dbReference type="GO" id="GO:0043682">
    <property type="term" value="F:P-type divalent copper transporter activity"/>
    <property type="evidence" value="ECO:0007669"/>
    <property type="project" value="TreeGrafter"/>
</dbReference>
<evidence type="ECO:0000259" key="7">
    <source>
        <dbReference type="Pfam" id="PF00122"/>
    </source>
</evidence>
<dbReference type="GO" id="GO:0005507">
    <property type="term" value="F:copper ion binding"/>
    <property type="evidence" value="ECO:0007669"/>
    <property type="project" value="TreeGrafter"/>
</dbReference>
<dbReference type="InterPro" id="IPR036412">
    <property type="entry name" value="HAD-like_sf"/>
</dbReference>
<dbReference type="RefSeq" id="WP_128890549.1">
    <property type="nucleotide sequence ID" value="NZ_BMCX01000002.1"/>
</dbReference>
<dbReference type="GO" id="GO:0005524">
    <property type="term" value="F:ATP binding"/>
    <property type="evidence" value="ECO:0007669"/>
    <property type="project" value="InterPro"/>
</dbReference>
<gene>
    <name evidence="8" type="primary">ctpV</name>
    <name evidence="8" type="ORF">CPELA_09875</name>
</gene>
<evidence type="ECO:0000313" key="9">
    <source>
        <dbReference type="Proteomes" id="UP000288929"/>
    </source>
</evidence>
<dbReference type="PANTHER" id="PTHR43520:SF8">
    <property type="entry name" value="P-TYPE CU(+) TRANSPORTER"/>
    <property type="match status" value="1"/>
</dbReference>
<evidence type="ECO:0000256" key="5">
    <source>
        <dbReference type="ARBA" id="ARBA00022989"/>
    </source>
</evidence>
<comment type="subcellular location">
    <subcellularLocation>
        <location evidence="1">Cell membrane</location>
        <topology evidence="1">Multi-pass membrane protein</topology>
    </subcellularLocation>
</comment>
<dbReference type="AlphaFoldDB" id="A0A410WBB5"/>
<dbReference type="PANTHER" id="PTHR43520">
    <property type="entry name" value="ATP7, ISOFORM B"/>
    <property type="match status" value="1"/>
</dbReference>
<dbReference type="Proteomes" id="UP000288929">
    <property type="component" value="Chromosome"/>
</dbReference>
<dbReference type="EMBL" id="CP035299">
    <property type="protein sequence ID" value="QAU53226.1"/>
    <property type="molecule type" value="Genomic_DNA"/>
</dbReference>
<dbReference type="NCBIfam" id="TIGR01494">
    <property type="entry name" value="ATPase_P-type"/>
    <property type="match status" value="1"/>
</dbReference>
<dbReference type="GO" id="GO:0016887">
    <property type="term" value="F:ATP hydrolysis activity"/>
    <property type="evidence" value="ECO:0007669"/>
    <property type="project" value="InterPro"/>
</dbReference>
<dbReference type="GO" id="GO:0055070">
    <property type="term" value="P:copper ion homeostasis"/>
    <property type="evidence" value="ECO:0007669"/>
    <property type="project" value="TreeGrafter"/>
</dbReference>
<sequence length="883" mass="96875">MSQEPQLTDPDEQLGRVISQAKEAAALAGVDTRAGVDPEENAQALVHAGKTSFAFELSGLSSATIVGEIEEALSQLNGVDARIVYPSSTAWVSASSTFDPQSIIDVFERYGVDAQLTDSSLRRRVAWSDVEDGRFRRSVRRHRRRASKEQAAQEERQFELARRQGFLERQSDHRRRQASTQVLFTARELITKKRFWVSLAFSIPVLIVSYYPWMQFNYWQWVLAALSAPVVFYGAWPFHRATIGGARRGMSALDSASSVAILLGWFWSLAVMLFSRVGDIGYRADPTWASLSPDQARTGMLFFDVSCGMTCILLAGRLLIRHTRNNLLDDLDRLRTDHNTQVTVVTRHRKNPKPVETNVAVQKLNVGDDILVGPGDLVPVDGVVIGGSSTMNTEALGIESREVSVNDKVYAGSINGDSRLKIRVLHTGHRTWLAEIYRWVADTNVNQNMADDLATRTASTLVPVSFMIAAADFALWALITGNLTQAFASALAVLGGVAPVALAVSASLAMRQGIEGAARRGILIRSGNTLRALDEVDTVIFNRVGALSNGEMHVETVTADRGENLDLVLRVAGALAMESDHPVSRALVRAAREARDAKHTSTIPNWIDVSHYELDEDGNFHGMVELPIHNSDGEEELRQVEAILWRPKNLSELEGRLAQAAVSGGTPLVVRWKGKDRGVITLHDDAKDDAIDAVDALEQMGLETMMLSRDTYPVARRYGDTVGVSHVLAGIQPANKAQTVRSVRTHGARIAMVGDDSVRRCFRVANVGIQIGAMSHVQTASAIEHSEADVVMLEGKVKPIPQLFQFARKINRVVHSNIAFAWGYNFLAMLAAIAGFLHPMIATVLMLASTLFIEVRSNRVGASSLLNPKRDTDNQKVETTQVA</sequence>
<dbReference type="EC" id="3.6.3.54" evidence="8"/>
<protein>
    <submittedName>
        <fullName evidence="8">Putative copper-exporting P-type ATPase V</fullName>
        <ecNumber evidence="8">3.6.3.54</ecNumber>
    </submittedName>
</protein>
<dbReference type="Gene3D" id="3.40.1110.10">
    <property type="entry name" value="Calcium-transporting ATPase, cytoplasmic domain N"/>
    <property type="match status" value="1"/>
</dbReference>
<dbReference type="Gene3D" id="3.40.50.1000">
    <property type="entry name" value="HAD superfamily/HAD-like"/>
    <property type="match status" value="1"/>
</dbReference>
<evidence type="ECO:0000256" key="4">
    <source>
        <dbReference type="ARBA" id="ARBA00022967"/>
    </source>
</evidence>
<evidence type="ECO:0000256" key="3">
    <source>
        <dbReference type="ARBA" id="ARBA00022723"/>
    </source>
</evidence>
<dbReference type="InterPro" id="IPR023214">
    <property type="entry name" value="HAD_sf"/>
</dbReference>
<keyword evidence="2" id="KW-0812">Transmembrane</keyword>
<evidence type="ECO:0000256" key="2">
    <source>
        <dbReference type="ARBA" id="ARBA00022692"/>
    </source>
</evidence>
<keyword evidence="5" id="KW-1133">Transmembrane helix</keyword>